<evidence type="ECO:0000256" key="5">
    <source>
        <dbReference type="ARBA" id="ARBA00023136"/>
    </source>
</evidence>
<dbReference type="CDD" id="cd07731">
    <property type="entry name" value="ComA-like_MBL-fold"/>
    <property type="match status" value="1"/>
</dbReference>
<feature type="transmembrane region" description="Helical" evidence="6">
    <location>
        <begin position="498"/>
        <end position="517"/>
    </location>
</feature>
<dbReference type="AlphaFoldDB" id="A0A398CCN4"/>
<feature type="transmembrane region" description="Helical" evidence="6">
    <location>
        <begin position="473"/>
        <end position="492"/>
    </location>
</feature>
<dbReference type="OrthoDB" id="9761531at2"/>
<sequence>MAPMRLVVLVPGLLGVVVGSALQIQQPTLWTAAGYAATGAAGVALALGALSWRATSRPRRAFFLVLVAFALAVFALCGLRSLHYARAALNPALEGQDIMVTGTVAGLPEAMETGVRFRLQVDSASLQGKSLQVPPLIDLAWYHEAGASGAQPQQAGAPHAGERWRMVVRLKAPHGARNPNGFDYELRQWEQGVQAVGYVRAGPKDGPPARLDAALRYPVLQLRENVRDAILTRLAAAAEGPAEVRAAGVVAALVTGDQRAIDRSDWNVFRATGVAHLVSISGLHITLFAWLAALAVGGLWRRAPRLCLAWPAQSAALLGGLLLATVYAVFSGWGIPAQRTVLMLAVVVGLKLAGRRWPWPLIWLLACAVVVLFDPWALLQAGFWLSFVAVGVLFALNPIAGSAGTISAKAKFLSLLREQWTVTVALTPLSLLLFGQVSLVGFFANLVAIPWVTLIVTPLAFAGVLWPPLWQVAAWCVQLLGIWLGWLAAWPWAQFDVAAAPLWAGLAAVIGGVLLAARLPASLRLAGVPLLLPALLWQAPRPLPGSFELLAADIGQGNAVLVRTARHALLYDTGPRYSLASDAGDRVLVPLLRSLGERVDTVMLSHRDSDHTGGASAVLAQQPQAALTGSIAGEAALLALRAWAPCVAGQTWTWDGVQFDVLHPLQAAPAVLPRGEKPNAQSCVLHVRAVSGASALLVGDIERPQELALVEAGAPLAADALLVPHHGSKTSSSDAFLAAVQPKIALVQAAYRSRFGHPAPIVVQRLREHGARVVDSAHCGAATWQSDAPEAVRCEREVGRRYWQHDPP</sequence>
<dbReference type="Gene3D" id="3.60.15.10">
    <property type="entry name" value="Ribonuclease Z/Hydroxyacylglutathione hydrolase-like"/>
    <property type="match status" value="1"/>
</dbReference>
<protein>
    <submittedName>
        <fullName evidence="8">DNA internalization-related competence protein ComEC/Rec2</fullName>
    </submittedName>
</protein>
<dbReference type="SUPFAM" id="SSF56281">
    <property type="entry name" value="Metallo-hydrolase/oxidoreductase"/>
    <property type="match status" value="1"/>
</dbReference>
<dbReference type="NCBIfam" id="TIGR00360">
    <property type="entry name" value="ComEC_N-term"/>
    <property type="match status" value="1"/>
</dbReference>
<comment type="subcellular location">
    <subcellularLocation>
        <location evidence="1">Cell membrane</location>
        <topology evidence="1">Multi-pass membrane protein</topology>
    </subcellularLocation>
</comment>
<evidence type="ECO:0000313" key="8">
    <source>
        <dbReference type="EMBL" id="RID99561.1"/>
    </source>
</evidence>
<keyword evidence="9" id="KW-1185">Reference proteome</keyword>
<dbReference type="PANTHER" id="PTHR30619">
    <property type="entry name" value="DNA INTERNALIZATION/COMPETENCE PROTEIN COMEC/REC2"/>
    <property type="match status" value="1"/>
</dbReference>
<dbReference type="SMART" id="SM00849">
    <property type="entry name" value="Lactamase_B"/>
    <property type="match status" value="1"/>
</dbReference>
<dbReference type="InterPro" id="IPR004477">
    <property type="entry name" value="ComEC_N"/>
</dbReference>
<proteinExistence type="predicted"/>
<keyword evidence="3 6" id="KW-0812">Transmembrane</keyword>
<evidence type="ECO:0000256" key="6">
    <source>
        <dbReference type="SAM" id="Phobius"/>
    </source>
</evidence>
<dbReference type="Proteomes" id="UP000266302">
    <property type="component" value="Unassembled WGS sequence"/>
</dbReference>
<evidence type="ECO:0000256" key="4">
    <source>
        <dbReference type="ARBA" id="ARBA00022989"/>
    </source>
</evidence>
<feature type="transmembrane region" description="Helical" evidence="6">
    <location>
        <begin position="420"/>
        <end position="442"/>
    </location>
</feature>
<feature type="transmembrane region" description="Helical" evidence="6">
    <location>
        <begin position="29"/>
        <end position="50"/>
    </location>
</feature>
<feature type="transmembrane region" description="Helical" evidence="6">
    <location>
        <begin position="361"/>
        <end position="378"/>
    </location>
</feature>
<dbReference type="GO" id="GO:0005886">
    <property type="term" value="C:plasma membrane"/>
    <property type="evidence" value="ECO:0007669"/>
    <property type="project" value="UniProtKB-SubCell"/>
</dbReference>
<keyword evidence="5 6" id="KW-0472">Membrane</keyword>
<reference evidence="8 9" key="1">
    <citation type="submission" date="2018-09" db="EMBL/GenBank/DDBJ databases">
        <title>Draft genome of Simplicispira sp. NY-02.</title>
        <authorList>
            <person name="Im W.T."/>
        </authorList>
    </citation>
    <scope>NUCLEOTIDE SEQUENCE [LARGE SCALE GENOMIC DNA]</scope>
    <source>
        <strain evidence="8 9">NY-02</strain>
    </source>
</reference>
<comment type="caution">
    <text evidence="8">The sequence shown here is derived from an EMBL/GenBank/DDBJ whole genome shotgun (WGS) entry which is preliminary data.</text>
</comment>
<name>A0A398CCN4_9BURK</name>
<dbReference type="Pfam" id="PF03772">
    <property type="entry name" value="Competence"/>
    <property type="match status" value="1"/>
</dbReference>
<evidence type="ECO:0000259" key="7">
    <source>
        <dbReference type="SMART" id="SM00849"/>
    </source>
</evidence>
<dbReference type="InterPro" id="IPR025405">
    <property type="entry name" value="DUF4131"/>
</dbReference>
<dbReference type="InterPro" id="IPR036866">
    <property type="entry name" value="RibonucZ/Hydroxyglut_hydro"/>
</dbReference>
<feature type="transmembrane region" description="Helical" evidence="6">
    <location>
        <begin position="308"/>
        <end position="330"/>
    </location>
</feature>
<evidence type="ECO:0000256" key="1">
    <source>
        <dbReference type="ARBA" id="ARBA00004651"/>
    </source>
</evidence>
<dbReference type="InterPro" id="IPR052159">
    <property type="entry name" value="Competence_DNA_uptake"/>
</dbReference>
<feature type="transmembrane region" description="Helical" evidence="6">
    <location>
        <begin position="62"/>
        <end position="82"/>
    </location>
</feature>
<organism evidence="8 9">
    <name type="scientific">Simplicispira hankyongi</name>
    <dbReference type="NCBI Taxonomy" id="2315688"/>
    <lineage>
        <taxon>Bacteria</taxon>
        <taxon>Pseudomonadati</taxon>
        <taxon>Pseudomonadota</taxon>
        <taxon>Betaproteobacteria</taxon>
        <taxon>Burkholderiales</taxon>
        <taxon>Comamonadaceae</taxon>
        <taxon>Simplicispira</taxon>
    </lineage>
</organism>
<dbReference type="InterPro" id="IPR001279">
    <property type="entry name" value="Metallo-B-lactamas"/>
</dbReference>
<feature type="transmembrane region" description="Helical" evidence="6">
    <location>
        <begin position="448"/>
        <end position="466"/>
    </location>
</feature>
<feature type="transmembrane region" description="Helical" evidence="6">
    <location>
        <begin position="273"/>
        <end position="296"/>
    </location>
</feature>
<evidence type="ECO:0000313" key="9">
    <source>
        <dbReference type="Proteomes" id="UP000266302"/>
    </source>
</evidence>
<dbReference type="InterPro" id="IPR035681">
    <property type="entry name" value="ComA-like_MBL"/>
</dbReference>
<dbReference type="RefSeq" id="WP_119108009.1">
    <property type="nucleotide sequence ID" value="NZ_QXJC01000001.1"/>
</dbReference>
<feature type="domain" description="Metallo-beta-lactamase" evidence="7">
    <location>
        <begin position="556"/>
        <end position="751"/>
    </location>
</feature>
<accession>A0A398CCN4</accession>
<keyword evidence="4 6" id="KW-1133">Transmembrane helix</keyword>
<dbReference type="Pfam" id="PF13567">
    <property type="entry name" value="DUF4131"/>
    <property type="match status" value="1"/>
</dbReference>
<keyword evidence="2" id="KW-1003">Cell membrane</keyword>
<dbReference type="EMBL" id="QXJC01000001">
    <property type="protein sequence ID" value="RID99561.1"/>
    <property type="molecule type" value="Genomic_DNA"/>
</dbReference>
<gene>
    <name evidence="8" type="ORF">D3F03_03900</name>
</gene>
<feature type="transmembrane region" description="Helical" evidence="6">
    <location>
        <begin position="384"/>
        <end position="408"/>
    </location>
</feature>
<evidence type="ECO:0000256" key="3">
    <source>
        <dbReference type="ARBA" id="ARBA00022692"/>
    </source>
</evidence>
<dbReference type="Pfam" id="PF00753">
    <property type="entry name" value="Lactamase_B"/>
    <property type="match status" value="1"/>
</dbReference>
<dbReference type="PANTHER" id="PTHR30619:SF1">
    <property type="entry name" value="RECOMBINATION PROTEIN 2"/>
    <property type="match status" value="1"/>
</dbReference>
<dbReference type="GO" id="GO:0030420">
    <property type="term" value="P:establishment of competence for transformation"/>
    <property type="evidence" value="ECO:0007669"/>
    <property type="project" value="InterPro"/>
</dbReference>
<dbReference type="InterPro" id="IPR004797">
    <property type="entry name" value="Competence_ComEC/Rec2"/>
</dbReference>
<evidence type="ECO:0000256" key="2">
    <source>
        <dbReference type="ARBA" id="ARBA00022475"/>
    </source>
</evidence>
<dbReference type="NCBIfam" id="TIGR00361">
    <property type="entry name" value="ComEC_Rec2"/>
    <property type="match status" value="1"/>
</dbReference>